<evidence type="ECO:0000259" key="3">
    <source>
        <dbReference type="PROSITE" id="PS51329"/>
    </source>
</evidence>
<dbReference type="InterPro" id="IPR016098">
    <property type="entry name" value="CAP/MinC_C"/>
</dbReference>
<sequence>MQGLEVRKELLEFGLLPIGLLLPGLDTLSAIIDLHLGLLASARRLDGREGIVDVGAVMHMLRLSSNLWRVLLDALEAVTAGPATFRQNDKPEAIAVDVHILSLFLVAQLYGKSAQRWDLSSAWPENIGMEMPSPRGSGVHQETAKHDTHRRLLAQQSILNFPSFLRRNIYALLCLAMDEAPPRASPLWTTAARTTSSSNPNPSKKGQEPKLWMTAAEVDRLGLFLKPEGSDINMNGAGNLGARASGISEWKKLSSWIPMYRGKQPGHVVSGEEIAAWLIANIADAPAAAEEPAESPEELEKSGHIRDLGKGTVVRGEDCFPGRHLLITDCKDACIYALAPLSLAKISSCTDCVIVVGAVAGVLHLEDSSRIHLVAACRRLYISSCYDCVLHLGTNRPPVFCGDNRFVQLAPYNTGYERLPLHLEIAGISRHNMWDQPSFLKSLRGSMDLDQAMHGGGSSAWKEGPERTGVDQIQAKKVLLPPDKLSPFTIPFRGGPGPLAGGAASGPSHGLQGRGSGGAAVNARQVSLPFALPSQYAEAMVKKLRKVAELQGSLGQAIVDTSNRRALQVAIQGYFKDWLFSSGRIRQVYDLAKLEQQALGEQTNSNSSSKSNAKPGRQ</sequence>
<proteinExistence type="inferred from homology"/>
<dbReference type="InterPro" id="IPR017901">
    <property type="entry name" value="C-CAP_CF_C-like"/>
</dbReference>
<dbReference type="PANTHER" id="PTHR16052:SF0">
    <property type="entry name" value="TBCC DOMAIN-CONTAINING PROTEIN 1"/>
    <property type="match status" value="1"/>
</dbReference>
<reference evidence="4" key="1">
    <citation type="submission" date="2020-12" db="EMBL/GenBank/DDBJ databases">
        <authorList>
            <person name="Iha C."/>
        </authorList>
    </citation>
    <scope>NUCLEOTIDE SEQUENCE</scope>
</reference>
<dbReference type="Proteomes" id="UP000708148">
    <property type="component" value="Unassembled WGS sequence"/>
</dbReference>
<feature type="region of interest" description="Disordered" evidence="2">
    <location>
        <begin position="190"/>
        <end position="209"/>
    </location>
</feature>
<comment type="caution">
    <text evidence="4">The sequence shown here is derived from an EMBL/GenBank/DDBJ whole genome shotgun (WGS) entry which is preliminary data.</text>
</comment>
<dbReference type="OrthoDB" id="568259at2759"/>
<evidence type="ECO:0000256" key="2">
    <source>
        <dbReference type="SAM" id="MobiDB-lite"/>
    </source>
</evidence>
<feature type="region of interest" description="Disordered" evidence="2">
    <location>
        <begin position="598"/>
        <end position="618"/>
    </location>
</feature>
<evidence type="ECO:0000256" key="1">
    <source>
        <dbReference type="ARBA" id="ARBA00008848"/>
    </source>
</evidence>
<evidence type="ECO:0000313" key="4">
    <source>
        <dbReference type="EMBL" id="CAD7701244.1"/>
    </source>
</evidence>
<feature type="domain" description="C-CAP/cofactor C-like" evidence="3">
    <location>
        <begin position="286"/>
        <end position="428"/>
    </location>
</feature>
<dbReference type="InterPro" id="IPR012945">
    <property type="entry name" value="Tubulin-bd_cofactor_C_dom"/>
</dbReference>
<gene>
    <name evidence="4" type="ORF">OSTQU699_LOCUS6603</name>
</gene>
<feature type="compositionally biased region" description="Polar residues" evidence="2">
    <location>
        <begin position="190"/>
        <end position="204"/>
    </location>
</feature>
<keyword evidence="5" id="KW-1185">Reference proteome</keyword>
<dbReference type="Pfam" id="PF07986">
    <property type="entry name" value="TBCC"/>
    <property type="match status" value="1"/>
</dbReference>
<dbReference type="Gene3D" id="2.160.20.70">
    <property type="match status" value="1"/>
</dbReference>
<dbReference type="PROSITE" id="PS51329">
    <property type="entry name" value="C_CAP_COFACTOR_C"/>
    <property type="match status" value="1"/>
</dbReference>
<protein>
    <recommendedName>
        <fullName evidence="3">C-CAP/cofactor C-like domain-containing protein</fullName>
    </recommendedName>
</protein>
<name>A0A8S1J681_9CHLO</name>
<comment type="similarity">
    <text evidence="1">Belongs to the TBCC family.</text>
</comment>
<dbReference type="EMBL" id="CAJHUC010001470">
    <property type="protein sequence ID" value="CAD7701244.1"/>
    <property type="molecule type" value="Genomic_DNA"/>
</dbReference>
<accession>A0A8S1J681</accession>
<dbReference type="InterPro" id="IPR039589">
    <property type="entry name" value="TBCC1"/>
</dbReference>
<evidence type="ECO:0000313" key="5">
    <source>
        <dbReference type="Proteomes" id="UP000708148"/>
    </source>
</evidence>
<organism evidence="4 5">
    <name type="scientific">Ostreobium quekettii</name>
    <dbReference type="NCBI Taxonomy" id="121088"/>
    <lineage>
        <taxon>Eukaryota</taxon>
        <taxon>Viridiplantae</taxon>
        <taxon>Chlorophyta</taxon>
        <taxon>core chlorophytes</taxon>
        <taxon>Ulvophyceae</taxon>
        <taxon>TCBD clade</taxon>
        <taxon>Bryopsidales</taxon>
        <taxon>Ostreobineae</taxon>
        <taxon>Ostreobiaceae</taxon>
        <taxon>Ostreobium</taxon>
    </lineage>
</organism>
<dbReference type="AlphaFoldDB" id="A0A8S1J681"/>
<dbReference type="PANTHER" id="PTHR16052">
    <property type="entry name" value="TBCC DOMAIN-CONTAINING PROTEIN 1"/>
    <property type="match status" value="1"/>
</dbReference>
<feature type="region of interest" description="Disordered" evidence="2">
    <location>
        <begin position="496"/>
        <end position="518"/>
    </location>
</feature>